<keyword evidence="3" id="KW-1185">Reference proteome</keyword>
<reference evidence="2 3" key="1">
    <citation type="journal article" date="2019" name="Genome Biol. Evol.">
        <title>Insights into the evolution of the New World diploid cottons (Gossypium, subgenus Houzingenia) based on genome sequencing.</title>
        <authorList>
            <person name="Grover C.E."/>
            <person name="Arick M.A. 2nd"/>
            <person name="Thrash A."/>
            <person name="Conover J.L."/>
            <person name="Sanders W.S."/>
            <person name="Peterson D.G."/>
            <person name="Frelichowski J.E."/>
            <person name="Scheffler J.A."/>
            <person name="Scheffler B.E."/>
            <person name="Wendel J.F."/>
        </authorList>
    </citation>
    <scope>NUCLEOTIDE SEQUENCE [LARGE SCALE GENOMIC DNA]</scope>
    <source>
        <strain evidence="2">4</strain>
        <tissue evidence="2">Leaf</tissue>
    </source>
</reference>
<dbReference type="GO" id="GO:0000148">
    <property type="term" value="C:1,3-beta-D-glucan synthase complex"/>
    <property type="evidence" value="ECO:0007669"/>
    <property type="project" value="InterPro"/>
</dbReference>
<dbReference type="EMBL" id="JABEZV010000009">
    <property type="protein sequence ID" value="MBA0721795.1"/>
    <property type="molecule type" value="Genomic_DNA"/>
</dbReference>
<protein>
    <recommendedName>
        <fullName evidence="1">Glycosyl transferase 48 domain-containing protein</fullName>
    </recommendedName>
</protein>
<accession>A0A7J9ACR0</accession>
<evidence type="ECO:0000259" key="1">
    <source>
        <dbReference type="Pfam" id="PF02364"/>
    </source>
</evidence>
<dbReference type="InterPro" id="IPR003440">
    <property type="entry name" value="Glyco_trans_48_dom"/>
</dbReference>
<dbReference type="GO" id="GO:0006075">
    <property type="term" value="P:(1-&gt;3)-beta-D-glucan biosynthetic process"/>
    <property type="evidence" value="ECO:0007669"/>
    <property type="project" value="InterPro"/>
</dbReference>
<organism evidence="2 3">
    <name type="scientific">Gossypium laxum</name>
    <dbReference type="NCBI Taxonomy" id="34288"/>
    <lineage>
        <taxon>Eukaryota</taxon>
        <taxon>Viridiplantae</taxon>
        <taxon>Streptophyta</taxon>
        <taxon>Embryophyta</taxon>
        <taxon>Tracheophyta</taxon>
        <taxon>Spermatophyta</taxon>
        <taxon>Magnoliopsida</taxon>
        <taxon>eudicotyledons</taxon>
        <taxon>Gunneridae</taxon>
        <taxon>Pentapetalae</taxon>
        <taxon>rosids</taxon>
        <taxon>malvids</taxon>
        <taxon>Malvales</taxon>
        <taxon>Malvaceae</taxon>
        <taxon>Malvoideae</taxon>
        <taxon>Gossypium</taxon>
    </lineage>
</organism>
<dbReference type="GO" id="GO:0003843">
    <property type="term" value="F:1,3-beta-D-glucan synthase activity"/>
    <property type="evidence" value="ECO:0007669"/>
    <property type="project" value="InterPro"/>
</dbReference>
<name>A0A7J9ACR0_9ROSI</name>
<dbReference type="AlphaFoldDB" id="A0A7J9ACR0"/>
<feature type="domain" description="Glycosyl transferase 48" evidence="1">
    <location>
        <begin position="40"/>
        <end position="113"/>
    </location>
</feature>
<dbReference type="PANTHER" id="PTHR12741:SF48">
    <property type="entry name" value="1,3-BETA-GLUCAN SYNTHASE COMPONENT FKS1-RELATED"/>
    <property type="match status" value="1"/>
</dbReference>
<proteinExistence type="predicted"/>
<comment type="caution">
    <text evidence="2">The sequence shown here is derived from an EMBL/GenBank/DDBJ whole genome shotgun (WGS) entry which is preliminary data.</text>
</comment>
<dbReference type="Pfam" id="PF02364">
    <property type="entry name" value="Glucan_synthase"/>
    <property type="match status" value="1"/>
</dbReference>
<evidence type="ECO:0000313" key="2">
    <source>
        <dbReference type="EMBL" id="MBA0721795.1"/>
    </source>
</evidence>
<dbReference type="PANTHER" id="PTHR12741">
    <property type="entry name" value="LYST-INTERACTING PROTEIN LIP5 DOPAMINE RESPONSIVE PROTEIN DRG-1"/>
    <property type="match status" value="1"/>
</dbReference>
<evidence type="ECO:0000313" key="3">
    <source>
        <dbReference type="Proteomes" id="UP000593574"/>
    </source>
</evidence>
<dbReference type="GO" id="GO:0005886">
    <property type="term" value="C:plasma membrane"/>
    <property type="evidence" value="ECO:0007669"/>
    <property type="project" value="TreeGrafter"/>
</dbReference>
<dbReference type="Proteomes" id="UP000593574">
    <property type="component" value="Unassembled WGS sequence"/>
</dbReference>
<sequence length="116" mass="13557">MASYIEHLLSKPSDEGQGNHFHLELVKMPRERRPEISIDALQKFGRDQKVYYSIMVKAADNLDQEIYGIKLHRHTKLGEGKHKNQNHALIFTHGEAFQTVDTIQDNYMKKRLKRAN</sequence>
<gene>
    <name evidence="2" type="ORF">Golax_009299</name>
</gene>